<dbReference type="InterPro" id="IPR044228">
    <property type="entry name" value="FAP1"/>
</dbReference>
<reference evidence="4" key="1">
    <citation type="submission" date="2022-08" db="EMBL/GenBank/DDBJ databases">
        <authorList>
            <person name="Marques A."/>
        </authorList>
    </citation>
    <scope>NUCLEOTIDE SEQUENCE</scope>
    <source>
        <strain evidence="4">RhyPub2mFocal</strain>
        <tissue evidence="4">Leaves</tissue>
    </source>
</reference>
<dbReference type="PANTHER" id="PTHR47589:SF5">
    <property type="entry name" value="CHALCONE ISOMERASE DOMAIN-CONTAINING PROTEIN"/>
    <property type="match status" value="1"/>
</dbReference>
<dbReference type="SUPFAM" id="SSF54626">
    <property type="entry name" value="Chalcone isomerase"/>
    <property type="match status" value="1"/>
</dbReference>
<organism evidence="4 5">
    <name type="scientific">Rhynchospora pubera</name>
    <dbReference type="NCBI Taxonomy" id="906938"/>
    <lineage>
        <taxon>Eukaryota</taxon>
        <taxon>Viridiplantae</taxon>
        <taxon>Streptophyta</taxon>
        <taxon>Embryophyta</taxon>
        <taxon>Tracheophyta</taxon>
        <taxon>Spermatophyta</taxon>
        <taxon>Magnoliopsida</taxon>
        <taxon>Liliopsida</taxon>
        <taxon>Poales</taxon>
        <taxon>Cyperaceae</taxon>
        <taxon>Cyperoideae</taxon>
        <taxon>Rhynchosporeae</taxon>
        <taxon>Rhynchospora</taxon>
    </lineage>
</organism>
<proteinExistence type="inferred from homology"/>
<accession>A0AAV8H1N1</accession>
<dbReference type="EMBL" id="JAMFTS010000001">
    <property type="protein sequence ID" value="KAJ4809183.1"/>
    <property type="molecule type" value="Genomic_DNA"/>
</dbReference>
<sequence>MNECNKVLGLSDPYASHNKKEETPDPSAIAATAMSSSLGFPFSHFPRFPHFSSSRASSSRSLATAAALAAASALGPSLVANSKFQPNISPLGWASLSLANASCSPVESRTGEVFPEDVDGGRRLLGVGVRRTNVLGLKSIDVYAFGVYADDSDVKKLNEKYGTATLSELKDKKEFIADALESDIRMTVRLQIVYGRLSIRSVRNAFAKSVGTRLQKFSASEPSDTDELLQKFVSLFRDDQKLPKGSVIELSREEGYVLRTRIDGEELGQIQSKLLCKSILDLYFGEDPLDKNAKQEIQLNLASRLKTT</sequence>
<comment type="similarity">
    <text evidence="1">Belongs to the chalcone isomerase family.</text>
</comment>
<dbReference type="Gene3D" id="1.10.890.20">
    <property type="match status" value="1"/>
</dbReference>
<dbReference type="AlphaFoldDB" id="A0AAV8H1N1"/>
<protein>
    <recommendedName>
        <fullName evidence="2">Chalcone--flavanone isomerase</fullName>
    </recommendedName>
</protein>
<dbReference type="PANTHER" id="PTHR47589">
    <property type="entry name" value="FATTY-ACID-BINDING PROTEIN 1"/>
    <property type="match status" value="1"/>
</dbReference>
<dbReference type="Pfam" id="PF16035">
    <property type="entry name" value="Chalcone_2"/>
    <property type="match status" value="1"/>
</dbReference>
<feature type="domain" description="Chalcone isomerase" evidence="3">
    <location>
        <begin position="123"/>
        <end position="297"/>
    </location>
</feature>
<comment type="caution">
    <text evidence="4">The sequence shown here is derived from an EMBL/GenBank/DDBJ whole genome shotgun (WGS) entry which is preliminary data.</text>
</comment>
<dbReference type="GO" id="GO:0005504">
    <property type="term" value="F:fatty acid binding"/>
    <property type="evidence" value="ECO:0007669"/>
    <property type="project" value="TreeGrafter"/>
</dbReference>
<evidence type="ECO:0000313" key="4">
    <source>
        <dbReference type="EMBL" id="KAJ4809183.1"/>
    </source>
</evidence>
<dbReference type="GO" id="GO:0016872">
    <property type="term" value="F:intramolecular lyase activity"/>
    <property type="evidence" value="ECO:0007669"/>
    <property type="project" value="InterPro"/>
</dbReference>
<dbReference type="GO" id="GO:0009570">
    <property type="term" value="C:chloroplast stroma"/>
    <property type="evidence" value="ECO:0007669"/>
    <property type="project" value="TreeGrafter"/>
</dbReference>
<name>A0AAV8H1N1_9POAL</name>
<dbReference type="InterPro" id="IPR036298">
    <property type="entry name" value="Chalcone_isomerase_sf"/>
</dbReference>
<dbReference type="InterPro" id="IPR016089">
    <property type="entry name" value="Chalcone_isomerase_bundle_sf"/>
</dbReference>
<evidence type="ECO:0000256" key="1">
    <source>
        <dbReference type="ARBA" id="ARBA00007166"/>
    </source>
</evidence>
<dbReference type="Proteomes" id="UP001140206">
    <property type="component" value="Chromosome 1"/>
</dbReference>
<evidence type="ECO:0000313" key="5">
    <source>
        <dbReference type="Proteomes" id="UP001140206"/>
    </source>
</evidence>
<dbReference type="Gene3D" id="3.50.70.10">
    <property type="match status" value="1"/>
</dbReference>
<evidence type="ECO:0000256" key="2">
    <source>
        <dbReference type="ARBA" id="ARBA00024426"/>
    </source>
</evidence>
<dbReference type="InterPro" id="IPR016087">
    <property type="entry name" value="Chalcone_isomerase"/>
</dbReference>
<keyword evidence="4" id="KW-0413">Isomerase</keyword>
<dbReference type="GO" id="GO:0006631">
    <property type="term" value="P:fatty acid metabolic process"/>
    <property type="evidence" value="ECO:0007669"/>
    <property type="project" value="TreeGrafter"/>
</dbReference>
<keyword evidence="5" id="KW-1185">Reference proteome</keyword>
<evidence type="ECO:0000259" key="3">
    <source>
        <dbReference type="Pfam" id="PF16035"/>
    </source>
</evidence>
<gene>
    <name evidence="4" type="ORF">LUZ62_021749</name>
</gene>
<dbReference type="InterPro" id="IPR016088">
    <property type="entry name" value="Chalcone_isomerase_3-sand"/>
</dbReference>